<proteinExistence type="predicted"/>
<feature type="region of interest" description="Disordered" evidence="1">
    <location>
        <begin position="207"/>
        <end position="231"/>
    </location>
</feature>
<dbReference type="WBParaSite" id="L893_g3522.t1">
    <property type="protein sequence ID" value="L893_g3522.t1"/>
    <property type="gene ID" value="L893_g3522"/>
</dbReference>
<protein>
    <submittedName>
        <fullName evidence="3">HUN domain-containing protein</fullName>
    </submittedName>
</protein>
<feature type="region of interest" description="Disordered" evidence="1">
    <location>
        <begin position="146"/>
        <end position="165"/>
    </location>
</feature>
<sequence length="231" mass="26019">MTRTKHAKRGKKKSLEPPVLDAKPQRPKWKRKRKTPQGPPLPLPEPEIIDISDGDADYANDCFDKQGGALWFNNDVTITLSDEEEYQKMADEVAASSGDSTPWPSSSSNSSDDDPNTTTEKPDVTPEGGRITGSFSFFSSFETYMARLPPNSGRPQRGGHPSEFPFKGRKCGITLFRRISESRDLNGNRRAHGYGGHKLHSIQKSHFGVQRNNHRSVRHSRGYSHTPYFYR</sequence>
<organism evidence="2 3">
    <name type="scientific">Steinernema glaseri</name>
    <dbReference type="NCBI Taxonomy" id="37863"/>
    <lineage>
        <taxon>Eukaryota</taxon>
        <taxon>Metazoa</taxon>
        <taxon>Ecdysozoa</taxon>
        <taxon>Nematoda</taxon>
        <taxon>Chromadorea</taxon>
        <taxon>Rhabditida</taxon>
        <taxon>Tylenchina</taxon>
        <taxon>Panagrolaimomorpha</taxon>
        <taxon>Strongyloidoidea</taxon>
        <taxon>Steinernematidae</taxon>
        <taxon>Steinernema</taxon>
    </lineage>
</organism>
<feature type="region of interest" description="Disordered" evidence="1">
    <location>
        <begin position="87"/>
        <end position="130"/>
    </location>
</feature>
<name>A0A1I8A9Q3_9BILA</name>
<dbReference type="AlphaFoldDB" id="A0A1I8A9Q3"/>
<feature type="region of interest" description="Disordered" evidence="1">
    <location>
        <begin position="1"/>
        <end position="59"/>
    </location>
</feature>
<accession>A0A1I8A9Q3</accession>
<feature type="compositionally biased region" description="Low complexity" evidence="1">
    <location>
        <begin position="96"/>
        <end position="110"/>
    </location>
</feature>
<feature type="compositionally biased region" description="Basic residues" evidence="1">
    <location>
        <begin position="212"/>
        <end position="222"/>
    </location>
</feature>
<reference evidence="3" key="1">
    <citation type="submission" date="2016-11" db="UniProtKB">
        <authorList>
            <consortium name="WormBaseParasite"/>
        </authorList>
    </citation>
    <scope>IDENTIFICATION</scope>
</reference>
<evidence type="ECO:0000313" key="2">
    <source>
        <dbReference type="Proteomes" id="UP000095287"/>
    </source>
</evidence>
<dbReference type="Proteomes" id="UP000095287">
    <property type="component" value="Unplaced"/>
</dbReference>
<evidence type="ECO:0000313" key="3">
    <source>
        <dbReference type="WBParaSite" id="L893_g3522.t1"/>
    </source>
</evidence>
<evidence type="ECO:0000256" key="1">
    <source>
        <dbReference type="SAM" id="MobiDB-lite"/>
    </source>
</evidence>
<feature type="compositionally biased region" description="Basic residues" evidence="1">
    <location>
        <begin position="1"/>
        <end position="12"/>
    </location>
</feature>
<feature type="compositionally biased region" description="Acidic residues" evidence="1">
    <location>
        <begin position="47"/>
        <end position="58"/>
    </location>
</feature>
<feature type="compositionally biased region" description="Basic residues" evidence="1">
    <location>
        <begin position="25"/>
        <end position="35"/>
    </location>
</feature>
<keyword evidence="2" id="KW-1185">Reference proteome</keyword>